<evidence type="ECO:0000259" key="3">
    <source>
        <dbReference type="Pfam" id="PF14016"/>
    </source>
</evidence>
<evidence type="ECO:0000256" key="2">
    <source>
        <dbReference type="SAM" id="SignalP"/>
    </source>
</evidence>
<feature type="compositionally biased region" description="Gly residues" evidence="1">
    <location>
        <begin position="64"/>
        <end position="80"/>
    </location>
</feature>
<evidence type="ECO:0000256" key="1">
    <source>
        <dbReference type="SAM" id="MobiDB-lite"/>
    </source>
</evidence>
<organism evidence="4 5">
    <name type="scientific">Streptomyces subrutilus</name>
    <dbReference type="NCBI Taxonomy" id="36818"/>
    <lineage>
        <taxon>Bacteria</taxon>
        <taxon>Bacillati</taxon>
        <taxon>Actinomycetota</taxon>
        <taxon>Actinomycetes</taxon>
        <taxon>Kitasatosporales</taxon>
        <taxon>Streptomycetaceae</taxon>
        <taxon>Streptomyces</taxon>
    </lineage>
</organism>
<gene>
    <name evidence="4" type="ORF">BGK67_03500</name>
</gene>
<dbReference type="EMBL" id="MEHK01000001">
    <property type="protein sequence ID" value="OEJ30541.1"/>
    <property type="molecule type" value="Genomic_DNA"/>
</dbReference>
<dbReference type="Pfam" id="PF14016">
    <property type="entry name" value="DUF4232"/>
    <property type="match status" value="1"/>
</dbReference>
<feature type="compositionally biased region" description="Low complexity" evidence="1">
    <location>
        <begin position="37"/>
        <end position="50"/>
    </location>
</feature>
<protein>
    <recommendedName>
        <fullName evidence="3">DUF4232 domain-containing protein</fullName>
    </recommendedName>
</protein>
<dbReference type="Proteomes" id="UP000095705">
    <property type="component" value="Unassembled WGS sequence"/>
</dbReference>
<dbReference type="InterPro" id="IPR025326">
    <property type="entry name" value="DUF4232"/>
</dbReference>
<evidence type="ECO:0000313" key="4">
    <source>
        <dbReference type="EMBL" id="OEJ30541.1"/>
    </source>
</evidence>
<proteinExistence type="predicted"/>
<comment type="caution">
    <text evidence="4">The sequence shown here is derived from an EMBL/GenBank/DDBJ whole genome shotgun (WGS) entry which is preliminary data.</text>
</comment>
<accession>A0A1E5PLU6</accession>
<feature type="domain" description="DUF4232" evidence="3">
    <location>
        <begin position="83"/>
        <end position="221"/>
    </location>
</feature>
<evidence type="ECO:0000313" key="5">
    <source>
        <dbReference type="Proteomes" id="UP000095705"/>
    </source>
</evidence>
<reference evidence="4 5" key="1">
    <citation type="submission" date="2016-08" db="EMBL/GenBank/DDBJ databases">
        <title>The complete genome of Streptomyces subrutilus 10-1-1.</title>
        <authorList>
            <person name="Chen X."/>
        </authorList>
    </citation>
    <scope>NUCLEOTIDE SEQUENCE [LARGE SCALE GENOMIC DNA]</scope>
    <source>
        <strain evidence="4 5">10-1-1</strain>
    </source>
</reference>
<dbReference type="OrthoDB" id="4304390at2"/>
<sequence length="227" mass="21637">MQYTTGVGRSAAALVTAVAAATALMTGCTPAGDDGAVSKPSASPAASQPVKPTPAATPTPTGGASSGGRGTGGGGTGGGTKACTIDQIKASAAHQADVRPPGTGTGAAIVSVTNSSRQACTLRGYPTVAGAGHGSPDKNLPLTVTPSGSAATVSLVPGARAWTKLTFANVQGEADGYCASGATPAAFPTLVLGVPGAGAHQIAMDDGVFALCDDKATATAFSPTEPS</sequence>
<feature type="signal peptide" evidence="2">
    <location>
        <begin position="1"/>
        <end position="31"/>
    </location>
</feature>
<feature type="region of interest" description="Disordered" evidence="1">
    <location>
        <begin position="34"/>
        <end position="80"/>
    </location>
</feature>
<dbReference type="RefSeq" id="WP_069918687.1">
    <property type="nucleotide sequence ID" value="NZ_MEHK01000001.1"/>
</dbReference>
<feature type="chain" id="PRO_5038916152" description="DUF4232 domain-containing protein" evidence="2">
    <location>
        <begin position="32"/>
        <end position="227"/>
    </location>
</feature>
<name>A0A1E5PLU6_9ACTN</name>
<keyword evidence="5" id="KW-1185">Reference proteome</keyword>
<keyword evidence="2" id="KW-0732">Signal</keyword>
<dbReference type="AlphaFoldDB" id="A0A1E5PLU6"/>